<proteinExistence type="predicted"/>
<keyword evidence="2" id="KW-1185">Reference proteome</keyword>
<gene>
    <name evidence="1" type="ORF">Pla52o_30010</name>
</gene>
<evidence type="ECO:0000313" key="1">
    <source>
        <dbReference type="EMBL" id="TWU23465.1"/>
    </source>
</evidence>
<dbReference type="AlphaFoldDB" id="A0A5C6CHG1"/>
<dbReference type="Proteomes" id="UP000316304">
    <property type="component" value="Unassembled WGS sequence"/>
</dbReference>
<evidence type="ECO:0000313" key="2">
    <source>
        <dbReference type="Proteomes" id="UP000316304"/>
    </source>
</evidence>
<reference evidence="1 2" key="1">
    <citation type="submission" date="2019-02" db="EMBL/GenBank/DDBJ databases">
        <title>Deep-cultivation of Planctomycetes and their phenomic and genomic characterization uncovers novel biology.</title>
        <authorList>
            <person name="Wiegand S."/>
            <person name="Jogler M."/>
            <person name="Boedeker C."/>
            <person name="Pinto D."/>
            <person name="Vollmers J."/>
            <person name="Rivas-Marin E."/>
            <person name="Kohn T."/>
            <person name="Peeters S.H."/>
            <person name="Heuer A."/>
            <person name="Rast P."/>
            <person name="Oberbeckmann S."/>
            <person name="Bunk B."/>
            <person name="Jeske O."/>
            <person name="Meyerdierks A."/>
            <person name="Storesund J.E."/>
            <person name="Kallscheuer N."/>
            <person name="Luecker S."/>
            <person name="Lage O.M."/>
            <person name="Pohl T."/>
            <person name="Merkel B.J."/>
            <person name="Hornburger P."/>
            <person name="Mueller R.-W."/>
            <person name="Bruemmer F."/>
            <person name="Labrenz M."/>
            <person name="Spormann A.M."/>
            <person name="Op Den Camp H."/>
            <person name="Overmann J."/>
            <person name="Amann R."/>
            <person name="Jetten M.S.M."/>
            <person name="Mascher T."/>
            <person name="Medema M.H."/>
            <person name="Devos D.P."/>
            <person name="Kaster A.-K."/>
            <person name="Ovreas L."/>
            <person name="Rohde M."/>
            <person name="Galperin M.Y."/>
            <person name="Jogler C."/>
        </authorList>
    </citation>
    <scope>NUCLEOTIDE SEQUENCE [LARGE SCALE GENOMIC DNA]</scope>
    <source>
        <strain evidence="1 2">Pla52o</strain>
    </source>
</reference>
<name>A0A5C6CHG1_9BACT</name>
<protein>
    <submittedName>
        <fullName evidence="1">Uncharacterized protein</fullName>
    </submittedName>
</protein>
<accession>A0A5C6CHG1</accession>
<dbReference type="EMBL" id="SJPT01000004">
    <property type="protein sequence ID" value="TWU23465.1"/>
    <property type="molecule type" value="Genomic_DNA"/>
</dbReference>
<organism evidence="1 2">
    <name type="scientific">Novipirellula galeiformis</name>
    <dbReference type="NCBI Taxonomy" id="2528004"/>
    <lineage>
        <taxon>Bacteria</taxon>
        <taxon>Pseudomonadati</taxon>
        <taxon>Planctomycetota</taxon>
        <taxon>Planctomycetia</taxon>
        <taxon>Pirellulales</taxon>
        <taxon>Pirellulaceae</taxon>
        <taxon>Novipirellula</taxon>
    </lineage>
</organism>
<comment type="caution">
    <text evidence="1">The sequence shown here is derived from an EMBL/GenBank/DDBJ whole genome shotgun (WGS) entry which is preliminary data.</text>
</comment>
<sequence>MWEEAAIFVLRLEQRMTPSVGLSENDRKRERLVATCSLTLDRGACVDSAEIDTDDDGFGGAVIDCGGSHPVVKMNRPAPTNGFVFLAIAVPGLVPATKILLSGASDGCFSISSLNTFVSRHLDRAIANRAQERLCPCGPLIGGRLDAVQSYQEEMIQLVWFKTMEKNMSHG</sequence>